<evidence type="ECO:0000313" key="10">
    <source>
        <dbReference type="Proteomes" id="UP000286954"/>
    </source>
</evidence>
<dbReference type="EMBL" id="CP018911">
    <property type="protein sequence ID" value="AZU02849.1"/>
    <property type="molecule type" value="Genomic_DNA"/>
</dbReference>
<reference evidence="9 10" key="1">
    <citation type="submission" date="2016-12" db="EMBL/GenBank/DDBJ databases">
        <title>The genome of dimorphic prosthecate Glycocaulis alkaliphilus 6b-8t, isolated from crude oil dictates its adaptability in petroleum environments.</title>
        <authorList>
            <person name="Wu X.-L."/>
            <person name="Geng S."/>
        </authorList>
    </citation>
    <scope>NUCLEOTIDE SEQUENCE [LARGE SCALE GENOMIC DNA]</scope>
    <source>
        <strain evidence="9 10">6B-8</strain>
    </source>
</reference>
<name>A0A3T0E6C1_9PROT</name>
<dbReference type="InterPro" id="IPR051166">
    <property type="entry name" value="Threonine_Synthase"/>
</dbReference>
<dbReference type="GO" id="GO:0009071">
    <property type="term" value="P:serine family amino acid catabolic process"/>
    <property type="evidence" value="ECO:0007669"/>
    <property type="project" value="TreeGrafter"/>
</dbReference>
<dbReference type="InterPro" id="IPR029144">
    <property type="entry name" value="Thr_synth_N"/>
</dbReference>
<comment type="cofactor">
    <cofactor evidence="1 6">
        <name>pyridoxal 5'-phosphate</name>
        <dbReference type="ChEBI" id="CHEBI:597326"/>
    </cofactor>
</comment>
<dbReference type="KEGG" id="gak:X907_0301"/>
<evidence type="ECO:0000256" key="4">
    <source>
        <dbReference type="ARBA" id="ARBA00023239"/>
    </source>
</evidence>
<dbReference type="Gene3D" id="3.40.50.1100">
    <property type="match status" value="2"/>
</dbReference>
<dbReference type="InterPro" id="IPR036052">
    <property type="entry name" value="TrpB-like_PALP_sf"/>
</dbReference>
<keyword evidence="4" id="KW-0456">Lyase</keyword>
<evidence type="ECO:0000259" key="7">
    <source>
        <dbReference type="Pfam" id="PF00291"/>
    </source>
</evidence>
<evidence type="ECO:0000259" key="8">
    <source>
        <dbReference type="Pfam" id="PF14821"/>
    </source>
</evidence>
<dbReference type="Gene3D" id="3.90.1380.10">
    <property type="entry name" value="Threonine synthase, N-terminal domain"/>
    <property type="match status" value="1"/>
</dbReference>
<dbReference type="PANTHER" id="PTHR42690:SF1">
    <property type="entry name" value="THREONINE SYNTHASE-LIKE 2"/>
    <property type="match status" value="1"/>
</dbReference>
<dbReference type="RefSeq" id="WP_127565297.1">
    <property type="nucleotide sequence ID" value="NZ_BMFB01000006.1"/>
</dbReference>
<evidence type="ECO:0000313" key="9">
    <source>
        <dbReference type="EMBL" id="AZU02849.1"/>
    </source>
</evidence>
<dbReference type="GO" id="GO:0009088">
    <property type="term" value="P:threonine biosynthetic process"/>
    <property type="evidence" value="ECO:0007669"/>
    <property type="project" value="UniProtKB-UniRule"/>
</dbReference>
<dbReference type="GO" id="GO:0030170">
    <property type="term" value="F:pyridoxal phosphate binding"/>
    <property type="evidence" value="ECO:0007669"/>
    <property type="project" value="TreeGrafter"/>
</dbReference>
<dbReference type="InterPro" id="IPR004450">
    <property type="entry name" value="Thr_synthase-like"/>
</dbReference>
<evidence type="ECO:0000256" key="3">
    <source>
        <dbReference type="ARBA" id="ARBA00022898"/>
    </source>
</evidence>
<keyword evidence="3 6" id="KW-0663">Pyridoxal phosphate</keyword>
<keyword evidence="10" id="KW-1185">Reference proteome</keyword>
<dbReference type="EC" id="4.2.3.1" evidence="5"/>
<dbReference type="GO" id="GO:0004795">
    <property type="term" value="F:threonine synthase activity"/>
    <property type="evidence" value="ECO:0007669"/>
    <property type="project" value="UniProtKB-UniRule"/>
</dbReference>
<protein>
    <recommendedName>
        <fullName evidence="5">Threonine synthase</fullName>
        <ecNumber evidence="5">4.2.3.1</ecNumber>
    </recommendedName>
</protein>
<feature type="modified residue" description="N6-(pyridoxal phosphate)lysine" evidence="6">
    <location>
        <position position="107"/>
    </location>
</feature>
<evidence type="ECO:0000256" key="2">
    <source>
        <dbReference type="ARBA" id="ARBA00005517"/>
    </source>
</evidence>
<sequence>MKYVSTRGSQPARLSEAICQGSAPGGGLFIPQSLPRMTLEDLGPDLSLASLAERLLGPFFEDDALEAHLPSLCAGAFDFPVPLTIPDPARPGLRALELFHGPTGAFKDFGTRFLMGALDHLGAEDDPFTVLVATSGDTGGAAAQAAEGRKGVRLAVLYPKGRVSRFQEHQLTCWNDPVRAYRVSGDFDACQALVKQAFADNALVRRFRLTSANSINIVRLLPQMVYLADAALKAWRASGTVPGLIIPSGNLGHGLAALYARSMGLPIGPVVIATNANATLHEWNQTGVYRPRPSIATVANAMDIGTPSNFERLDHLASDQRAISVELVNDDAIRARIRNDFERTGYIWCPHSAIAAEAWHRLPEAAREQRVWIAAATAHPYKFADIVEPLIGQAIEPSTPLKAVISRPSRVDELAANADALAAALAAAFPYTQTAAGHA</sequence>
<dbReference type="Pfam" id="PF14821">
    <property type="entry name" value="Thr_synth_N"/>
    <property type="match status" value="1"/>
</dbReference>
<evidence type="ECO:0000256" key="1">
    <source>
        <dbReference type="ARBA" id="ARBA00001933"/>
    </source>
</evidence>
<feature type="domain" description="Threonine synthase N-terminal" evidence="8">
    <location>
        <begin position="2"/>
        <end position="76"/>
    </location>
</feature>
<comment type="similarity">
    <text evidence="2">Belongs to the threonine synthase family.</text>
</comment>
<dbReference type="NCBIfam" id="TIGR00260">
    <property type="entry name" value="thrC"/>
    <property type="match status" value="1"/>
</dbReference>
<dbReference type="SUPFAM" id="SSF53686">
    <property type="entry name" value="Tryptophan synthase beta subunit-like PLP-dependent enzymes"/>
    <property type="match status" value="1"/>
</dbReference>
<evidence type="ECO:0000256" key="6">
    <source>
        <dbReference type="PIRSR" id="PIRSR604450-51"/>
    </source>
</evidence>
<accession>A0A3T0E6C1</accession>
<dbReference type="InterPro" id="IPR037158">
    <property type="entry name" value="Thr_synth_N_sf"/>
</dbReference>
<dbReference type="Proteomes" id="UP000286954">
    <property type="component" value="Chromosome"/>
</dbReference>
<dbReference type="AlphaFoldDB" id="A0A3T0E6C1"/>
<evidence type="ECO:0000256" key="5">
    <source>
        <dbReference type="NCBIfam" id="TIGR00260"/>
    </source>
</evidence>
<dbReference type="Pfam" id="PF00291">
    <property type="entry name" value="PALP"/>
    <property type="match status" value="1"/>
</dbReference>
<dbReference type="PANTHER" id="PTHR42690">
    <property type="entry name" value="THREONINE SYNTHASE FAMILY MEMBER"/>
    <property type="match status" value="1"/>
</dbReference>
<dbReference type="InterPro" id="IPR001926">
    <property type="entry name" value="TrpB-like_PALP"/>
</dbReference>
<gene>
    <name evidence="9" type="ORF">X907_0301</name>
</gene>
<dbReference type="GO" id="GO:0046360">
    <property type="term" value="P:2-oxobutyrate biosynthetic process"/>
    <property type="evidence" value="ECO:0007669"/>
    <property type="project" value="TreeGrafter"/>
</dbReference>
<feature type="domain" description="Tryptophan synthase beta chain-like PALP" evidence="7">
    <location>
        <begin position="97"/>
        <end position="368"/>
    </location>
</feature>
<proteinExistence type="inferred from homology"/>
<dbReference type="OrthoDB" id="9763107at2"/>
<organism evidence="9 10">
    <name type="scientific">Glycocaulis alkaliphilus</name>
    <dbReference type="NCBI Taxonomy" id="1434191"/>
    <lineage>
        <taxon>Bacteria</taxon>
        <taxon>Pseudomonadati</taxon>
        <taxon>Pseudomonadota</taxon>
        <taxon>Alphaproteobacteria</taxon>
        <taxon>Maricaulales</taxon>
        <taxon>Maricaulaceae</taxon>
        <taxon>Glycocaulis</taxon>
    </lineage>
</organism>